<dbReference type="GO" id="GO:0015937">
    <property type="term" value="P:coenzyme A biosynthetic process"/>
    <property type="evidence" value="ECO:0007669"/>
    <property type="project" value="UniProtKB-UniRule"/>
</dbReference>
<organism evidence="7 8">
    <name type="scientific">Kingella denitrificans ATCC 33394</name>
    <dbReference type="NCBI Taxonomy" id="888741"/>
    <lineage>
        <taxon>Bacteria</taxon>
        <taxon>Pseudomonadati</taxon>
        <taxon>Pseudomonadota</taxon>
        <taxon>Betaproteobacteria</taxon>
        <taxon>Neisseriales</taxon>
        <taxon>Neisseriaceae</taxon>
        <taxon>Kingella</taxon>
    </lineage>
</organism>
<dbReference type="AlphaFoldDB" id="F0EYR7"/>
<dbReference type="EC" id="2.7.1.24" evidence="5 6"/>
<dbReference type="SUPFAM" id="SSF52540">
    <property type="entry name" value="P-loop containing nucleoside triphosphate hydrolases"/>
    <property type="match status" value="1"/>
</dbReference>
<dbReference type="InterPro" id="IPR027417">
    <property type="entry name" value="P-loop_NTPase"/>
</dbReference>
<comment type="similarity">
    <text evidence="1 5">Belongs to the CoaE family.</text>
</comment>
<evidence type="ECO:0000256" key="4">
    <source>
        <dbReference type="ARBA" id="ARBA00022993"/>
    </source>
</evidence>
<gene>
    <name evidence="5 7" type="primary">coaE</name>
    <name evidence="7" type="ORF">HMPREF9098_1001</name>
</gene>
<comment type="caution">
    <text evidence="7">The sequence shown here is derived from an EMBL/GenBank/DDBJ whole genome shotgun (WGS) entry which is preliminary data.</text>
</comment>
<dbReference type="STRING" id="888741.HMPREF9098_1001"/>
<dbReference type="RefSeq" id="WP_003782391.1">
    <property type="nucleotide sequence ID" value="NZ_GL870929.1"/>
</dbReference>
<dbReference type="EMBL" id="AEWV01000015">
    <property type="protein sequence ID" value="EGC17675.1"/>
    <property type="molecule type" value="Genomic_DNA"/>
</dbReference>
<keyword evidence="8" id="KW-1185">Reference proteome</keyword>
<dbReference type="HOGENOM" id="CLU_057180_1_2_4"/>
<dbReference type="PROSITE" id="PS51219">
    <property type="entry name" value="DPCK"/>
    <property type="match status" value="1"/>
</dbReference>
<keyword evidence="2 5" id="KW-0547">Nucleotide-binding</keyword>
<keyword evidence="5" id="KW-0963">Cytoplasm</keyword>
<keyword evidence="5 7" id="KW-0808">Transferase</keyword>
<evidence type="ECO:0000313" key="8">
    <source>
        <dbReference type="Proteomes" id="UP000004088"/>
    </source>
</evidence>
<comment type="subcellular location">
    <subcellularLocation>
        <location evidence="5">Cytoplasm</location>
    </subcellularLocation>
</comment>
<dbReference type="Proteomes" id="UP000004088">
    <property type="component" value="Unassembled WGS sequence"/>
</dbReference>
<keyword evidence="4 5" id="KW-0173">Coenzyme A biosynthesis</keyword>
<evidence type="ECO:0000256" key="2">
    <source>
        <dbReference type="ARBA" id="ARBA00022741"/>
    </source>
</evidence>
<comment type="pathway">
    <text evidence="5">Cofactor biosynthesis; coenzyme A biosynthesis; CoA from (R)-pantothenate: step 5/5.</text>
</comment>
<dbReference type="InterPro" id="IPR001977">
    <property type="entry name" value="Depp_CoAkinase"/>
</dbReference>
<feature type="binding site" evidence="5">
    <location>
        <begin position="12"/>
        <end position="17"/>
    </location>
    <ligand>
        <name>ATP</name>
        <dbReference type="ChEBI" id="CHEBI:30616"/>
    </ligand>
</feature>
<dbReference type="Gene3D" id="3.40.50.300">
    <property type="entry name" value="P-loop containing nucleotide triphosphate hydrolases"/>
    <property type="match status" value="1"/>
</dbReference>
<dbReference type="Pfam" id="PF01121">
    <property type="entry name" value="CoaE"/>
    <property type="match status" value="1"/>
</dbReference>
<comment type="catalytic activity">
    <reaction evidence="5">
        <text>3'-dephospho-CoA + ATP = ADP + CoA + H(+)</text>
        <dbReference type="Rhea" id="RHEA:18245"/>
        <dbReference type="ChEBI" id="CHEBI:15378"/>
        <dbReference type="ChEBI" id="CHEBI:30616"/>
        <dbReference type="ChEBI" id="CHEBI:57287"/>
        <dbReference type="ChEBI" id="CHEBI:57328"/>
        <dbReference type="ChEBI" id="CHEBI:456216"/>
        <dbReference type="EC" id="2.7.1.24"/>
    </reaction>
</comment>
<keyword evidence="3 5" id="KW-0067">ATP-binding</keyword>
<sequence length="202" mass="22355">MTAWVGLTGGIGSGKSQAAACFALLGVPVIDADAVSRILTQTPDSEALRRIRETFGDSVIDSAGCLNRAAMREYVFADEQARQRLEAILHPLIYREIERQKAACTAAPYGIIELPTLAEHPVFRRLVQRVLLVQCDEKTRVQRVMARNGLTEAAVRAIMQAQAGDEQRLALADDCLVNQGSPEDLSQAVQRQHRIYLQRWSL</sequence>
<dbReference type="PANTHER" id="PTHR10695">
    <property type="entry name" value="DEPHOSPHO-COA KINASE-RELATED"/>
    <property type="match status" value="1"/>
</dbReference>
<comment type="function">
    <text evidence="5">Catalyzes the phosphorylation of the 3'-hydroxyl group of dephosphocoenzyme A to form coenzyme A.</text>
</comment>
<dbReference type="NCBIfam" id="TIGR00152">
    <property type="entry name" value="dephospho-CoA kinase"/>
    <property type="match status" value="1"/>
</dbReference>
<evidence type="ECO:0000256" key="5">
    <source>
        <dbReference type="HAMAP-Rule" id="MF_00376"/>
    </source>
</evidence>
<dbReference type="CDD" id="cd02022">
    <property type="entry name" value="DPCK"/>
    <property type="match status" value="1"/>
</dbReference>
<dbReference type="GO" id="GO:0005524">
    <property type="term" value="F:ATP binding"/>
    <property type="evidence" value="ECO:0007669"/>
    <property type="project" value="UniProtKB-UniRule"/>
</dbReference>
<dbReference type="PANTHER" id="PTHR10695:SF46">
    <property type="entry name" value="BIFUNCTIONAL COENZYME A SYNTHASE-RELATED"/>
    <property type="match status" value="1"/>
</dbReference>
<evidence type="ECO:0000256" key="6">
    <source>
        <dbReference type="NCBIfam" id="TIGR00152"/>
    </source>
</evidence>
<dbReference type="GO" id="GO:0004140">
    <property type="term" value="F:dephospho-CoA kinase activity"/>
    <property type="evidence" value="ECO:0007669"/>
    <property type="project" value="UniProtKB-UniRule"/>
</dbReference>
<reference evidence="7 8" key="1">
    <citation type="submission" date="2011-01" db="EMBL/GenBank/DDBJ databases">
        <authorList>
            <person name="Muzny D."/>
            <person name="Qin X."/>
            <person name="Deng J."/>
            <person name="Jiang H."/>
            <person name="Liu Y."/>
            <person name="Qu J."/>
            <person name="Song X.-Z."/>
            <person name="Zhang L."/>
            <person name="Thornton R."/>
            <person name="Coyle M."/>
            <person name="Francisco L."/>
            <person name="Jackson L."/>
            <person name="Javaid M."/>
            <person name="Korchina V."/>
            <person name="Kovar C."/>
            <person name="Mata R."/>
            <person name="Mathew T."/>
            <person name="Ngo R."/>
            <person name="Nguyen L."/>
            <person name="Nguyen N."/>
            <person name="Okwuonu G."/>
            <person name="Ongeri F."/>
            <person name="Pham C."/>
            <person name="Simmons D."/>
            <person name="Wilczek-Boney K."/>
            <person name="Hale W."/>
            <person name="Jakkamsetti A."/>
            <person name="Pham P."/>
            <person name="Ruth R."/>
            <person name="San Lucas F."/>
            <person name="Warren J."/>
            <person name="Zhang J."/>
            <person name="Zhao Z."/>
            <person name="Zhou C."/>
            <person name="Zhu D."/>
            <person name="Lee S."/>
            <person name="Bess C."/>
            <person name="Blankenburg K."/>
            <person name="Forbes L."/>
            <person name="Fu Q."/>
            <person name="Gubbala S."/>
            <person name="Hirani K."/>
            <person name="Jayaseelan J.C."/>
            <person name="Lara F."/>
            <person name="Munidasa M."/>
            <person name="Palculict T."/>
            <person name="Patil S."/>
            <person name="Pu L.-L."/>
            <person name="Saada N."/>
            <person name="Tang L."/>
            <person name="Weissenberger G."/>
            <person name="Zhu Y."/>
            <person name="Hemphill L."/>
            <person name="Shang Y."/>
            <person name="Youmans B."/>
            <person name="Ayvaz T."/>
            <person name="Ross M."/>
            <person name="Santibanez J."/>
            <person name="Aqrawi P."/>
            <person name="Gross S."/>
            <person name="Joshi V."/>
            <person name="Fowler G."/>
            <person name="Nazareth L."/>
            <person name="Reid J."/>
            <person name="Worley K."/>
            <person name="Petrosino J."/>
            <person name="Highlander S."/>
            <person name="Gibbs R."/>
        </authorList>
    </citation>
    <scope>NUCLEOTIDE SEQUENCE [LARGE SCALE GENOMIC DNA]</scope>
    <source>
        <strain evidence="7 8">ATCC 33394</strain>
    </source>
</reference>
<dbReference type="HAMAP" id="MF_00376">
    <property type="entry name" value="Dephospho_CoA_kinase"/>
    <property type="match status" value="1"/>
</dbReference>
<dbReference type="UniPathway" id="UPA00241">
    <property type="reaction ID" value="UER00356"/>
</dbReference>
<evidence type="ECO:0000256" key="1">
    <source>
        <dbReference type="ARBA" id="ARBA00009018"/>
    </source>
</evidence>
<evidence type="ECO:0000256" key="3">
    <source>
        <dbReference type="ARBA" id="ARBA00022840"/>
    </source>
</evidence>
<name>F0EYR7_9NEIS</name>
<keyword evidence="5 7" id="KW-0418">Kinase</keyword>
<evidence type="ECO:0000313" key="7">
    <source>
        <dbReference type="EMBL" id="EGC17675.1"/>
    </source>
</evidence>
<proteinExistence type="inferred from homology"/>
<protein>
    <recommendedName>
        <fullName evidence="5 6">Dephospho-CoA kinase</fullName>
        <ecNumber evidence="5 6">2.7.1.24</ecNumber>
    </recommendedName>
    <alternativeName>
        <fullName evidence="5">Dephosphocoenzyme A kinase</fullName>
    </alternativeName>
</protein>
<accession>F0EYR7</accession>
<dbReference type="GO" id="GO:0005737">
    <property type="term" value="C:cytoplasm"/>
    <property type="evidence" value="ECO:0007669"/>
    <property type="project" value="UniProtKB-SubCell"/>
</dbReference>